<evidence type="ECO:0000313" key="3">
    <source>
        <dbReference type="Proteomes" id="UP001159363"/>
    </source>
</evidence>
<organism evidence="2 3">
    <name type="scientific">Dryococelus australis</name>
    <dbReference type="NCBI Taxonomy" id="614101"/>
    <lineage>
        <taxon>Eukaryota</taxon>
        <taxon>Metazoa</taxon>
        <taxon>Ecdysozoa</taxon>
        <taxon>Arthropoda</taxon>
        <taxon>Hexapoda</taxon>
        <taxon>Insecta</taxon>
        <taxon>Pterygota</taxon>
        <taxon>Neoptera</taxon>
        <taxon>Polyneoptera</taxon>
        <taxon>Phasmatodea</taxon>
        <taxon>Verophasmatodea</taxon>
        <taxon>Anareolatae</taxon>
        <taxon>Phasmatidae</taxon>
        <taxon>Eurycanthinae</taxon>
        <taxon>Dryococelus</taxon>
    </lineage>
</organism>
<name>A0ABQ9GTN7_9NEOP</name>
<feature type="domain" description="FP protein C-terminal" evidence="1">
    <location>
        <begin position="189"/>
        <end position="237"/>
    </location>
</feature>
<evidence type="ECO:0000313" key="2">
    <source>
        <dbReference type="EMBL" id="KAJ8875349.1"/>
    </source>
</evidence>
<reference evidence="2 3" key="1">
    <citation type="submission" date="2023-02" db="EMBL/GenBank/DDBJ databases">
        <title>LHISI_Scaffold_Assembly.</title>
        <authorList>
            <person name="Stuart O.P."/>
            <person name="Cleave R."/>
            <person name="Magrath M.J.L."/>
            <person name="Mikheyev A.S."/>
        </authorList>
    </citation>
    <scope>NUCLEOTIDE SEQUENCE [LARGE SCALE GENOMIC DNA]</scope>
    <source>
        <strain evidence="2">Daus_M_001</strain>
        <tissue evidence="2">Leg muscle</tissue>
    </source>
</reference>
<evidence type="ECO:0000259" key="1">
    <source>
        <dbReference type="Pfam" id="PF25298"/>
    </source>
</evidence>
<sequence length="360" mass="39721">MPLAGGFSRGTPISPTHAFQRRSIRGSHFTPYSGMIGAYGSWLESLSLGGCCITLGPPPHKIWHCNRPDCAKPNLQVLMEKIAALETMYKKIMAESRVDREEFKKSANFVSDSFDKIEEMGLLREKSQKFGKEEIKQLSDEMEELIQYHRRDNLEIHWVPELSGENVYSLVCDSAKEAGYNIYIKHHLTARNKVLHKQARDLRSQGYKFVWVRDCNIYVSVNEDARVVHIKGESVIRLLQAELKSSIVAPPSPGISTFGNPRNSYCGEPGVCGPCGVGDLRWALSFRSLVEERPASLQLASAVGVTTFVPAACHGTPTPPPYSSHGQASSSSHLSPYPALLPAASCFCAHSGSQLPLCMT</sequence>
<proteinExistence type="predicted"/>
<dbReference type="Proteomes" id="UP001159363">
    <property type="component" value="Chromosome 8"/>
</dbReference>
<gene>
    <name evidence="2" type="ORF">PR048_023244</name>
</gene>
<dbReference type="EMBL" id="JARBHB010000009">
    <property type="protein sequence ID" value="KAJ8875349.1"/>
    <property type="molecule type" value="Genomic_DNA"/>
</dbReference>
<dbReference type="Pfam" id="PF25298">
    <property type="entry name" value="Baculo_FP_2nd"/>
    <property type="match status" value="1"/>
</dbReference>
<keyword evidence="3" id="KW-1185">Reference proteome</keyword>
<comment type="caution">
    <text evidence="2">The sequence shown here is derived from an EMBL/GenBank/DDBJ whole genome shotgun (WGS) entry which is preliminary data.</text>
</comment>
<dbReference type="InterPro" id="IPR057251">
    <property type="entry name" value="FP_C"/>
</dbReference>
<accession>A0ABQ9GTN7</accession>
<protein>
    <recommendedName>
        <fullName evidence="1">FP protein C-terminal domain-containing protein</fullName>
    </recommendedName>
</protein>